<evidence type="ECO:0000256" key="6">
    <source>
        <dbReference type="ARBA" id="ARBA00022840"/>
    </source>
</evidence>
<dbReference type="InterPro" id="IPR011009">
    <property type="entry name" value="Kinase-like_dom_sf"/>
</dbReference>
<keyword evidence="9" id="KW-0812">Transmembrane</keyword>
<dbReference type="Pfam" id="PF07714">
    <property type="entry name" value="PK_Tyr_Ser-Thr"/>
    <property type="match status" value="1"/>
</dbReference>
<keyword evidence="3 11" id="KW-0808">Transferase</keyword>
<keyword evidence="2" id="KW-0723">Serine/threonine-protein kinase</keyword>
<dbReference type="PROSITE" id="PS00108">
    <property type="entry name" value="PROTEIN_KINASE_ST"/>
    <property type="match status" value="1"/>
</dbReference>
<evidence type="ECO:0000256" key="9">
    <source>
        <dbReference type="SAM" id="Phobius"/>
    </source>
</evidence>
<dbReference type="InterPro" id="IPR000719">
    <property type="entry name" value="Prot_kinase_dom"/>
</dbReference>
<dbReference type="GO" id="GO:0005886">
    <property type="term" value="C:plasma membrane"/>
    <property type="evidence" value="ECO:0007669"/>
    <property type="project" value="TreeGrafter"/>
</dbReference>
<keyword evidence="5" id="KW-0418">Kinase</keyword>
<proteinExistence type="predicted"/>
<evidence type="ECO:0000256" key="3">
    <source>
        <dbReference type="ARBA" id="ARBA00022679"/>
    </source>
</evidence>
<evidence type="ECO:0000256" key="4">
    <source>
        <dbReference type="ARBA" id="ARBA00022741"/>
    </source>
</evidence>
<comment type="catalytic activity">
    <reaction evidence="8">
        <text>L-seryl-[protein] + ATP = O-phospho-L-seryl-[protein] + ADP + H(+)</text>
        <dbReference type="Rhea" id="RHEA:17989"/>
        <dbReference type="Rhea" id="RHEA-COMP:9863"/>
        <dbReference type="Rhea" id="RHEA-COMP:11604"/>
        <dbReference type="ChEBI" id="CHEBI:15378"/>
        <dbReference type="ChEBI" id="CHEBI:29999"/>
        <dbReference type="ChEBI" id="CHEBI:30616"/>
        <dbReference type="ChEBI" id="CHEBI:83421"/>
        <dbReference type="ChEBI" id="CHEBI:456216"/>
        <dbReference type="EC" id="2.7.11.1"/>
    </reaction>
</comment>
<evidence type="ECO:0000259" key="10">
    <source>
        <dbReference type="PROSITE" id="PS50011"/>
    </source>
</evidence>
<dbReference type="PANTHER" id="PTHR27002">
    <property type="entry name" value="RECEPTOR-LIKE SERINE/THREONINE-PROTEIN KINASE SD1-8"/>
    <property type="match status" value="1"/>
</dbReference>
<dbReference type="Gene3D" id="1.10.510.10">
    <property type="entry name" value="Transferase(Phosphotransferase) domain 1"/>
    <property type="match status" value="1"/>
</dbReference>
<evidence type="ECO:0000256" key="2">
    <source>
        <dbReference type="ARBA" id="ARBA00022527"/>
    </source>
</evidence>
<dbReference type="AlphaFoldDB" id="A0A2P6Q8F2"/>
<keyword evidence="12" id="KW-1185">Reference proteome</keyword>
<reference evidence="11 12" key="1">
    <citation type="journal article" date="2018" name="Nat. Genet.">
        <title>The Rosa genome provides new insights in the design of modern roses.</title>
        <authorList>
            <person name="Bendahmane M."/>
        </authorList>
    </citation>
    <scope>NUCLEOTIDE SEQUENCE [LARGE SCALE GENOMIC DNA]</scope>
    <source>
        <strain evidence="12">cv. Old Blush</strain>
    </source>
</reference>
<dbReference type="PANTHER" id="PTHR27002:SF1087">
    <property type="entry name" value="PROTEIN KINASE DOMAIN-CONTAINING PROTEIN"/>
    <property type="match status" value="1"/>
</dbReference>
<keyword evidence="6" id="KW-0067">ATP-binding</keyword>
<dbReference type="Proteomes" id="UP000238479">
    <property type="component" value="Chromosome 5"/>
</dbReference>
<name>A0A2P6Q8F2_ROSCH</name>
<comment type="catalytic activity">
    <reaction evidence="7">
        <text>L-threonyl-[protein] + ATP = O-phospho-L-threonyl-[protein] + ADP + H(+)</text>
        <dbReference type="Rhea" id="RHEA:46608"/>
        <dbReference type="Rhea" id="RHEA-COMP:11060"/>
        <dbReference type="Rhea" id="RHEA-COMP:11605"/>
        <dbReference type="ChEBI" id="CHEBI:15378"/>
        <dbReference type="ChEBI" id="CHEBI:30013"/>
        <dbReference type="ChEBI" id="CHEBI:30616"/>
        <dbReference type="ChEBI" id="CHEBI:61977"/>
        <dbReference type="ChEBI" id="CHEBI:456216"/>
        <dbReference type="EC" id="2.7.11.1"/>
    </reaction>
</comment>
<sequence>MFQLLASTAHKWIWIGAAGLLVMVLCILCYLLRRDPATPGNFSNIIDFRDLTNEIFLFNILLGLGPPNDRFMGDDLKVFSYESVMAATDNFSGENKLGEGGFGPVYKGSMPTGQEIAVKTLSSGSVQGEVEFKNELILISELQHINLVQLFGYCIHGIMVKRGYSTSRMLLDWKKRFNIIEGIAQGLLYLHKYSISKVIHRDLKASNILLDENMYPKISDFVVTCLLAEYAMQGFFSEKSDVFSFGVLMLEIISGRKNNSFHTAHRALNLVGYDPGLRPTMSDAISMLTIESLPLPIPTRPASFPVRNSAGVNIRGNESEKITENGLSDSLILGR</sequence>
<dbReference type="Gramene" id="PRQ30463">
    <property type="protein sequence ID" value="PRQ30463"/>
    <property type="gene ID" value="RchiOBHm_Chr5g0024941"/>
</dbReference>
<accession>A0A2P6Q8F2</accession>
<evidence type="ECO:0000256" key="8">
    <source>
        <dbReference type="ARBA" id="ARBA00048679"/>
    </source>
</evidence>
<dbReference type="FunFam" id="1.10.510.10:FF:001023">
    <property type="entry name" value="Os07g0541700 protein"/>
    <property type="match status" value="1"/>
</dbReference>
<dbReference type="Gene3D" id="3.30.200.20">
    <property type="entry name" value="Phosphorylase Kinase, domain 1"/>
    <property type="match status" value="1"/>
</dbReference>
<dbReference type="GO" id="GO:0004674">
    <property type="term" value="F:protein serine/threonine kinase activity"/>
    <property type="evidence" value="ECO:0007669"/>
    <property type="project" value="UniProtKB-KW"/>
</dbReference>
<dbReference type="SUPFAM" id="SSF56112">
    <property type="entry name" value="Protein kinase-like (PK-like)"/>
    <property type="match status" value="1"/>
</dbReference>
<evidence type="ECO:0000256" key="7">
    <source>
        <dbReference type="ARBA" id="ARBA00047899"/>
    </source>
</evidence>
<evidence type="ECO:0000313" key="12">
    <source>
        <dbReference type="Proteomes" id="UP000238479"/>
    </source>
</evidence>
<dbReference type="EMBL" id="PDCK01000043">
    <property type="protein sequence ID" value="PRQ30463.1"/>
    <property type="molecule type" value="Genomic_DNA"/>
</dbReference>
<evidence type="ECO:0000256" key="5">
    <source>
        <dbReference type="ARBA" id="ARBA00022777"/>
    </source>
</evidence>
<gene>
    <name evidence="11" type="ORF">RchiOBHm_Chr5g0024941</name>
</gene>
<dbReference type="GO" id="GO:0005524">
    <property type="term" value="F:ATP binding"/>
    <property type="evidence" value="ECO:0007669"/>
    <property type="project" value="UniProtKB-KW"/>
</dbReference>
<dbReference type="InterPro" id="IPR001245">
    <property type="entry name" value="Ser-Thr/Tyr_kinase_cat_dom"/>
</dbReference>
<evidence type="ECO:0000313" key="11">
    <source>
        <dbReference type="EMBL" id="PRQ30463.1"/>
    </source>
</evidence>
<keyword evidence="4" id="KW-0547">Nucleotide-binding</keyword>
<dbReference type="FunFam" id="3.30.200.20:FF:000162">
    <property type="entry name" value="Adenine nucleotide alpha hydrolase-like domain kinase"/>
    <property type="match status" value="1"/>
</dbReference>
<dbReference type="InterPro" id="IPR008271">
    <property type="entry name" value="Ser/Thr_kinase_AS"/>
</dbReference>
<dbReference type="EC" id="2.7.11.1" evidence="1"/>
<protein>
    <recommendedName>
        <fullName evidence="1">non-specific serine/threonine protein kinase</fullName>
        <ecNumber evidence="1">2.7.11.1</ecNumber>
    </recommendedName>
</protein>
<keyword evidence="9" id="KW-0472">Membrane</keyword>
<keyword evidence="9" id="KW-1133">Transmembrane helix</keyword>
<dbReference type="SMART" id="SM00220">
    <property type="entry name" value="S_TKc"/>
    <property type="match status" value="1"/>
</dbReference>
<comment type="caution">
    <text evidence="11">The sequence shown here is derived from an EMBL/GenBank/DDBJ whole genome shotgun (WGS) entry which is preliminary data.</text>
</comment>
<feature type="transmembrane region" description="Helical" evidence="9">
    <location>
        <begin position="12"/>
        <end position="32"/>
    </location>
</feature>
<organism evidence="11 12">
    <name type="scientific">Rosa chinensis</name>
    <name type="common">China rose</name>
    <dbReference type="NCBI Taxonomy" id="74649"/>
    <lineage>
        <taxon>Eukaryota</taxon>
        <taxon>Viridiplantae</taxon>
        <taxon>Streptophyta</taxon>
        <taxon>Embryophyta</taxon>
        <taxon>Tracheophyta</taxon>
        <taxon>Spermatophyta</taxon>
        <taxon>Magnoliopsida</taxon>
        <taxon>eudicotyledons</taxon>
        <taxon>Gunneridae</taxon>
        <taxon>Pentapetalae</taxon>
        <taxon>rosids</taxon>
        <taxon>fabids</taxon>
        <taxon>Rosales</taxon>
        <taxon>Rosaceae</taxon>
        <taxon>Rosoideae</taxon>
        <taxon>Rosoideae incertae sedis</taxon>
        <taxon>Rosa</taxon>
    </lineage>
</organism>
<dbReference type="PROSITE" id="PS50011">
    <property type="entry name" value="PROTEIN_KINASE_DOM"/>
    <property type="match status" value="1"/>
</dbReference>
<evidence type="ECO:0000256" key="1">
    <source>
        <dbReference type="ARBA" id="ARBA00012513"/>
    </source>
</evidence>
<feature type="domain" description="Protein kinase" evidence="10">
    <location>
        <begin position="91"/>
        <end position="312"/>
    </location>
</feature>